<sequence length="88" mass="10379">MTKLSRLSATGLKLLPCVREGTCNLRFFSLKLQIRYFGGFTRINYHSTELEVQHVLALNQWNIKRCHFSDALWLYRDITQTVKLAAWF</sequence>
<name>A0A2P2PSN8_RHIMU</name>
<reference evidence="1" key="1">
    <citation type="submission" date="2018-02" db="EMBL/GenBank/DDBJ databases">
        <title>Rhizophora mucronata_Transcriptome.</title>
        <authorList>
            <person name="Meera S.P."/>
            <person name="Sreeshan A."/>
            <person name="Augustine A."/>
        </authorList>
    </citation>
    <scope>NUCLEOTIDE SEQUENCE</scope>
    <source>
        <tissue evidence="1">Leaf</tissue>
    </source>
</reference>
<accession>A0A2P2PSN8</accession>
<dbReference type="AlphaFoldDB" id="A0A2P2PSN8"/>
<proteinExistence type="predicted"/>
<dbReference type="EMBL" id="GGEC01077231">
    <property type="protein sequence ID" value="MBX57715.1"/>
    <property type="molecule type" value="Transcribed_RNA"/>
</dbReference>
<evidence type="ECO:0000313" key="1">
    <source>
        <dbReference type="EMBL" id="MBX57715.1"/>
    </source>
</evidence>
<protein>
    <submittedName>
        <fullName evidence="1">Uncharacterized protein</fullName>
    </submittedName>
</protein>
<organism evidence="1">
    <name type="scientific">Rhizophora mucronata</name>
    <name type="common">Asiatic mangrove</name>
    <dbReference type="NCBI Taxonomy" id="61149"/>
    <lineage>
        <taxon>Eukaryota</taxon>
        <taxon>Viridiplantae</taxon>
        <taxon>Streptophyta</taxon>
        <taxon>Embryophyta</taxon>
        <taxon>Tracheophyta</taxon>
        <taxon>Spermatophyta</taxon>
        <taxon>Magnoliopsida</taxon>
        <taxon>eudicotyledons</taxon>
        <taxon>Gunneridae</taxon>
        <taxon>Pentapetalae</taxon>
        <taxon>rosids</taxon>
        <taxon>fabids</taxon>
        <taxon>Malpighiales</taxon>
        <taxon>Rhizophoraceae</taxon>
        <taxon>Rhizophora</taxon>
    </lineage>
</organism>